<accession>A0A2T5AXI6</accession>
<comment type="caution">
    <text evidence="10">The sequence shown here is derived from an EMBL/GenBank/DDBJ whole genome shotgun (WGS) entry which is preliminary data.</text>
</comment>
<keyword evidence="6 8" id="KW-0460">Magnesium</keyword>
<keyword evidence="5 8" id="KW-0378">Hydrolase</keyword>
<dbReference type="GO" id="GO:0016787">
    <property type="term" value="F:hydrolase activity"/>
    <property type="evidence" value="ECO:0007669"/>
    <property type="project" value="UniProtKB-KW"/>
</dbReference>
<proteinExistence type="inferred from homology"/>
<evidence type="ECO:0000256" key="7">
    <source>
        <dbReference type="ARBA" id="ARBA00038093"/>
    </source>
</evidence>
<dbReference type="Pfam" id="PF01850">
    <property type="entry name" value="PIN"/>
    <property type="match status" value="1"/>
</dbReference>
<comment type="cofactor">
    <cofactor evidence="1 8">
        <name>Mg(2+)</name>
        <dbReference type="ChEBI" id="CHEBI:18420"/>
    </cofactor>
</comment>
<dbReference type="GO" id="GO:0090729">
    <property type="term" value="F:toxin activity"/>
    <property type="evidence" value="ECO:0007669"/>
    <property type="project" value="UniProtKB-KW"/>
</dbReference>
<dbReference type="EC" id="3.1.-.-" evidence="8"/>
<comment type="similarity">
    <text evidence="7 8">Belongs to the PINc/VapC protein family.</text>
</comment>
<dbReference type="CDD" id="cd18746">
    <property type="entry name" value="PIN_VapC4-5_FitB-like"/>
    <property type="match status" value="1"/>
</dbReference>
<dbReference type="SUPFAM" id="SSF88723">
    <property type="entry name" value="PIN domain-like"/>
    <property type="match status" value="1"/>
</dbReference>
<sequence>MAFLLDTNVVSAARRPERQTQSFRTFMSTFDLDDAHLSSITIMEIEFGIQRERGRDPLFAVDLERWLNEIVLPNFEARILPFDLVAASIAGKLPIPNRRPSADGMIAATALAHGLAIVTRNTADFEAFGLSCINPWG</sequence>
<comment type="function">
    <text evidence="8">Toxic component of a toxin-antitoxin (TA) system. An RNase.</text>
</comment>
<keyword evidence="4 8" id="KW-0479">Metal-binding</keyword>
<reference evidence="10 11" key="1">
    <citation type="submission" date="2018-04" db="EMBL/GenBank/DDBJ databases">
        <title>Genomic Encyclopedia of Type Strains, Phase IV (KMG-IV): sequencing the most valuable type-strain genomes for metagenomic binning, comparative biology and taxonomic classification.</title>
        <authorList>
            <person name="Goeker M."/>
        </authorList>
    </citation>
    <scope>NUCLEOTIDE SEQUENCE [LARGE SCALE GENOMIC DNA]</scope>
    <source>
        <strain evidence="10 11">DSM 7138</strain>
    </source>
</reference>
<protein>
    <recommendedName>
        <fullName evidence="8">Ribonuclease VapC</fullName>
        <shortName evidence="8">RNase VapC</shortName>
        <ecNumber evidence="8">3.1.-.-</ecNumber>
    </recommendedName>
    <alternativeName>
        <fullName evidence="8">Toxin VapC</fullName>
    </alternativeName>
</protein>
<dbReference type="Proteomes" id="UP000241247">
    <property type="component" value="Unassembled WGS sequence"/>
</dbReference>
<evidence type="ECO:0000256" key="5">
    <source>
        <dbReference type="ARBA" id="ARBA00022801"/>
    </source>
</evidence>
<feature type="binding site" evidence="8">
    <location>
        <position position="103"/>
    </location>
    <ligand>
        <name>Mg(2+)</name>
        <dbReference type="ChEBI" id="CHEBI:18420"/>
    </ligand>
</feature>
<gene>
    <name evidence="8" type="primary">vapC</name>
    <name evidence="10" type="ORF">C7449_10934</name>
</gene>
<evidence type="ECO:0000256" key="8">
    <source>
        <dbReference type="HAMAP-Rule" id="MF_00265"/>
    </source>
</evidence>
<dbReference type="GO" id="GO:0004540">
    <property type="term" value="F:RNA nuclease activity"/>
    <property type="evidence" value="ECO:0007669"/>
    <property type="project" value="InterPro"/>
</dbReference>
<evidence type="ECO:0000259" key="9">
    <source>
        <dbReference type="Pfam" id="PF01850"/>
    </source>
</evidence>
<keyword evidence="11" id="KW-1185">Reference proteome</keyword>
<name>A0A2T5AXI6_MYCDI</name>
<dbReference type="PANTHER" id="PTHR33653:SF1">
    <property type="entry name" value="RIBONUCLEASE VAPC2"/>
    <property type="match status" value="1"/>
</dbReference>
<dbReference type="GO" id="GO:0000287">
    <property type="term" value="F:magnesium ion binding"/>
    <property type="evidence" value="ECO:0007669"/>
    <property type="project" value="UniProtKB-UniRule"/>
</dbReference>
<evidence type="ECO:0000256" key="1">
    <source>
        <dbReference type="ARBA" id="ARBA00001946"/>
    </source>
</evidence>
<dbReference type="InterPro" id="IPR050556">
    <property type="entry name" value="Type_II_TA_system_RNase"/>
</dbReference>
<dbReference type="OrthoDB" id="9804823at2"/>
<organism evidence="10 11">
    <name type="scientific">Mycoplana dimorpha</name>
    <dbReference type="NCBI Taxonomy" id="28320"/>
    <lineage>
        <taxon>Bacteria</taxon>
        <taxon>Pseudomonadati</taxon>
        <taxon>Pseudomonadota</taxon>
        <taxon>Alphaproteobacteria</taxon>
        <taxon>Hyphomicrobiales</taxon>
        <taxon>Rhizobiaceae</taxon>
        <taxon>Mycoplana</taxon>
    </lineage>
</organism>
<dbReference type="InterPro" id="IPR002716">
    <property type="entry name" value="PIN_dom"/>
</dbReference>
<dbReference type="EMBL" id="PZZZ01000009">
    <property type="protein sequence ID" value="PTM91430.1"/>
    <property type="molecule type" value="Genomic_DNA"/>
</dbReference>
<dbReference type="InterPro" id="IPR029060">
    <property type="entry name" value="PIN-like_dom_sf"/>
</dbReference>
<dbReference type="PANTHER" id="PTHR33653">
    <property type="entry name" value="RIBONUCLEASE VAPC2"/>
    <property type="match status" value="1"/>
</dbReference>
<feature type="domain" description="PIN" evidence="9">
    <location>
        <begin position="4"/>
        <end position="125"/>
    </location>
</feature>
<evidence type="ECO:0000256" key="3">
    <source>
        <dbReference type="ARBA" id="ARBA00022722"/>
    </source>
</evidence>
<evidence type="ECO:0000256" key="6">
    <source>
        <dbReference type="ARBA" id="ARBA00022842"/>
    </source>
</evidence>
<evidence type="ECO:0000313" key="11">
    <source>
        <dbReference type="Proteomes" id="UP000241247"/>
    </source>
</evidence>
<evidence type="ECO:0000313" key="10">
    <source>
        <dbReference type="EMBL" id="PTM91430.1"/>
    </source>
</evidence>
<dbReference type="AlphaFoldDB" id="A0A2T5AXI6"/>
<feature type="binding site" evidence="8">
    <location>
        <position position="6"/>
    </location>
    <ligand>
        <name>Mg(2+)</name>
        <dbReference type="ChEBI" id="CHEBI:18420"/>
    </ligand>
</feature>
<dbReference type="Gene3D" id="3.40.50.1010">
    <property type="entry name" value="5'-nuclease"/>
    <property type="match status" value="1"/>
</dbReference>
<dbReference type="HAMAP" id="MF_00265">
    <property type="entry name" value="VapC_Nob1"/>
    <property type="match status" value="1"/>
</dbReference>
<dbReference type="RefSeq" id="WP_108004500.1">
    <property type="nucleotide sequence ID" value="NZ_JBHEEX010000012.1"/>
</dbReference>
<keyword evidence="2 8" id="KW-1277">Toxin-antitoxin system</keyword>
<evidence type="ECO:0000256" key="2">
    <source>
        <dbReference type="ARBA" id="ARBA00022649"/>
    </source>
</evidence>
<keyword evidence="8" id="KW-0800">Toxin</keyword>
<dbReference type="InterPro" id="IPR022907">
    <property type="entry name" value="VapC_family"/>
</dbReference>
<evidence type="ECO:0000256" key="4">
    <source>
        <dbReference type="ARBA" id="ARBA00022723"/>
    </source>
</evidence>
<keyword evidence="3 8" id="KW-0540">Nuclease</keyword>